<feature type="compositionally biased region" description="Low complexity" evidence="5">
    <location>
        <begin position="13"/>
        <end position="24"/>
    </location>
</feature>
<dbReference type="NCBIfam" id="TIGR01930">
    <property type="entry name" value="AcCoA-C-Actrans"/>
    <property type="match status" value="1"/>
</dbReference>
<evidence type="ECO:0000256" key="2">
    <source>
        <dbReference type="ARBA" id="ARBA00022679"/>
    </source>
</evidence>
<name>A0AA91IWK9_9MYCO</name>
<keyword evidence="2 4" id="KW-0808">Transferase</keyword>
<evidence type="ECO:0000256" key="5">
    <source>
        <dbReference type="SAM" id="MobiDB-lite"/>
    </source>
</evidence>
<sequence>MRGAHHQRREIVASASAAKPAEATAGTRRRVAVLGGNRIPFARSDGAYANASNQDMFTAALGGLVDRFSLAGEKLDAVIGGAVLKHSRDFNLIRESVLGSALSPYTQAFDLQQACGTGLQAAICAADGIAAGRYEVAAAGGVDTTSDAPLAIGNELRRTLLALRRSKSNLQRLKLAGKLPAALGVEIPANKESRTGLSMGEHQAITTKQMGIKRVDQDELAAASHRNMAAAYDRGFFDDLVTPFQGLYRDDNLRPQSSPEKLATLKPVFGAKAGDATMTAGNSTPLTDGASVALLASEEWAAAHKLTPLAYFVDAETAAVDYVNGADGLLMAPTYAVPRLLARNGLTLQDFDFYEIHEAFAATVLCHLAAWESEEYCKERLGLDSALGAIDRTKLNVNGSSLASGHPFAATGGRIVAQAAKQIAEAKAAKKGAAKNKPVRALISICAAGGQGVAAILEG</sequence>
<organism evidence="8 9">
    <name type="scientific">Mycolicibacter heraklionensis</name>
    <dbReference type="NCBI Taxonomy" id="512402"/>
    <lineage>
        <taxon>Bacteria</taxon>
        <taxon>Bacillati</taxon>
        <taxon>Actinomycetota</taxon>
        <taxon>Actinomycetes</taxon>
        <taxon>Mycobacteriales</taxon>
        <taxon>Mycobacteriaceae</taxon>
        <taxon>Mycolicibacter</taxon>
    </lineage>
</organism>
<dbReference type="NCBIfam" id="NF006740">
    <property type="entry name" value="PRK09268.1"/>
    <property type="match status" value="1"/>
</dbReference>
<dbReference type="InterPro" id="IPR016039">
    <property type="entry name" value="Thiolase-like"/>
</dbReference>
<dbReference type="Proteomes" id="UP000093712">
    <property type="component" value="Unassembled WGS sequence"/>
</dbReference>
<evidence type="ECO:0000259" key="6">
    <source>
        <dbReference type="Pfam" id="PF00108"/>
    </source>
</evidence>
<dbReference type="Gene3D" id="3.40.47.10">
    <property type="match status" value="1"/>
</dbReference>
<evidence type="ECO:0000313" key="9">
    <source>
        <dbReference type="Proteomes" id="UP000093712"/>
    </source>
</evidence>
<dbReference type="InterPro" id="IPR020610">
    <property type="entry name" value="Thiolase_AS"/>
</dbReference>
<comment type="caution">
    <text evidence="8">The sequence shown here is derived from an EMBL/GenBank/DDBJ whole genome shotgun (WGS) entry which is preliminary data.</text>
</comment>
<proteinExistence type="inferred from homology"/>
<dbReference type="PANTHER" id="PTHR42689">
    <property type="entry name" value="ACETYL-COA ACYLTRANSFERASE FADA2 (3-KETOACYL-COA THIOLASE) (BETA-KETOTHIOLASE)-RELATED"/>
    <property type="match status" value="1"/>
</dbReference>
<dbReference type="EMBL" id="LZME01000128">
    <property type="protein sequence ID" value="OBK82316.1"/>
    <property type="molecule type" value="Genomic_DNA"/>
</dbReference>
<comment type="similarity">
    <text evidence="1 4">Belongs to the thiolase-like superfamily. Thiolase family.</text>
</comment>
<evidence type="ECO:0000256" key="4">
    <source>
        <dbReference type="RuleBase" id="RU003557"/>
    </source>
</evidence>
<dbReference type="CDD" id="cd00751">
    <property type="entry name" value="thiolase"/>
    <property type="match status" value="1"/>
</dbReference>
<evidence type="ECO:0000313" key="8">
    <source>
        <dbReference type="EMBL" id="OBK82316.1"/>
    </source>
</evidence>
<evidence type="ECO:0000259" key="7">
    <source>
        <dbReference type="Pfam" id="PF02803"/>
    </source>
</evidence>
<gene>
    <name evidence="8" type="ORF">A5649_09545</name>
</gene>
<feature type="domain" description="Thiolase N-terminal" evidence="6">
    <location>
        <begin position="31"/>
        <end position="299"/>
    </location>
</feature>
<accession>A0AA91IWK9</accession>
<dbReference type="InterPro" id="IPR050521">
    <property type="entry name" value="3-ketoacyl-CoA_Thiolase"/>
</dbReference>
<dbReference type="Pfam" id="PF00108">
    <property type="entry name" value="Thiolase_N"/>
    <property type="match status" value="1"/>
</dbReference>
<dbReference type="PROSITE" id="PS00099">
    <property type="entry name" value="THIOLASE_3"/>
    <property type="match status" value="1"/>
</dbReference>
<dbReference type="RefSeq" id="WP_065041778.1">
    <property type="nucleotide sequence ID" value="NZ_LZME01000128.1"/>
</dbReference>
<dbReference type="GO" id="GO:0005829">
    <property type="term" value="C:cytosol"/>
    <property type="evidence" value="ECO:0007669"/>
    <property type="project" value="TreeGrafter"/>
</dbReference>
<dbReference type="InterPro" id="IPR002155">
    <property type="entry name" value="Thiolase"/>
</dbReference>
<dbReference type="AlphaFoldDB" id="A0AA91IWK9"/>
<dbReference type="SUPFAM" id="SSF53901">
    <property type="entry name" value="Thiolase-like"/>
    <property type="match status" value="2"/>
</dbReference>
<evidence type="ECO:0000256" key="1">
    <source>
        <dbReference type="ARBA" id="ARBA00010982"/>
    </source>
</evidence>
<keyword evidence="3 4" id="KW-0012">Acyltransferase</keyword>
<feature type="region of interest" description="Disordered" evidence="5">
    <location>
        <begin position="1"/>
        <end position="24"/>
    </location>
</feature>
<protein>
    <submittedName>
        <fullName evidence="8">Acetyl-CoA acetyltransferase</fullName>
    </submittedName>
</protein>
<feature type="domain" description="Thiolase C-terminal" evidence="7">
    <location>
        <begin position="307"/>
        <end position="458"/>
    </location>
</feature>
<dbReference type="PANTHER" id="PTHR42689:SF1">
    <property type="entry name" value="ACETYL-COA ACYLTRANSFERASE FADA2 (3-KETOACYL-COA THIOLASE) (BETA-KETOTHIOLASE)-RELATED"/>
    <property type="match status" value="1"/>
</dbReference>
<dbReference type="InterPro" id="IPR020616">
    <property type="entry name" value="Thiolase_N"/>
</dbReference>
<dbReference type="InterPro" id="IPR020617">
    <property type="entry name" value="Thiolase_C"/>
</dbReference>
<reference evidence="8 9" key="1">
    <citation type="submission" date="2016-06" db="EMBL/GenBank/DDBJ databases">
        <authorList>
            <person name="Sutton G."/>
            <person name="Brinkac L."/>
            <person name="Sanka R."/>
            <person name="Adams M."/>
            <person name="Lau E."/>
            <person name="Garcia-Basteiro A."/>
            <person name="Lopez-Varela E."/>
            <person name="Palencia S."/>
        </authorList>
    </citation>
    <scope>NUCLEOTIDE SEQUENCE [LARGE SCALE GENOMIC DNA]</scope>
    <source>
        <strain evidence="8 9">1211594.5</strain>
    </source>
</reference>
<dbReference type="GO" id="GO:0016747">
    <property type="term" value="F:acyltransferase activity, transferring groups other than amino-acyl groups"/>
    <property type="evidence" value="ECO:0007669"/>
    <property type="project" value="InterPro"/>
</dbReference>
<dbReference type="Pfam" id="PF02803">
    <property type="entry name" value="Thiolase_C"/>
    <property type="match status" value="1"/>
</dbReference>
<evidence type="ECO:0000256" key="3">
    <source>
        <dbReference type="ARBA" id="ARBA00023315"/>
    </source>
</evidence>